<name>A0AAV2RK39_MEGNR</name>
<accession>A0AAV2RK39</accession>
<comment type="caution">
    <text evidence="1">The sequence shown here is derived from an EMBL/GenBank/DDBJ whole genome shotgun (WGS) entry which is preliminary data.</text>
</comment>
<dbReference type="EMBL" id="CAXKWB010023575">
    <property type="protein sequence ID" value="CAL4125397.1"/>
    <property type="molecule type" value="Genomic_DNA"/>
</dbReference>
<protein>
    <submittedName>
        <fullName evidence="1">Uncharacterized protein</fullName>
    </submittedName>
</protein>
<proteinExistence type="predicted"/>
<evidence type="ECO:0000313" key="1">
    <source>
        <dbReference type="EMBL" id="CAL4125397.1"/>
    </source>
</evidence>
<keyword evidence="2" id="KW-1185">Reference proteome</keyword>
<reference evidence="1 2" key="1">
    <citation type="submission" date="2024-05" db="EMBL/GenBank/DDBJ databases">
        <authorList>
            <person name="Wallberg A."/>
        </authorList>
    </citation>
    <scope>NUCLEOTIDE SEQUENCE [LARGE SCALE GENOMIC DNA]</scope>
</reference>
<dbReference type="AlphaFoldDB" id="A0AAV2RK39"/>
<gene>
    <name evidence="1" type="ORF">MNOR_LOCUS25098</name>
</gene>
<organism evidence="1 2">
    <name type="scientific">Meganyctiphanes norvegica</name>
    <name type="common">Northern krill</name>
    <name type="synonym">Thysanopoda norvegica</name>
    <dbReference type="NCBI Taxonomy" id="48144"/>
    <lineage>
        <taxon>Eukaryota</taxon>
        <taxon>Metazoa</taxon>
        <taxon>Ecdysozoa</taxon>
        <taxon>Arthropoda</taxon>
        <taxon>Crustacea</taxon>
        <taxon>Multicrustacea</taxon>
        <taxon>Malacostraca</taxon>
        <taxon>Eumalacostraca</taxon>
        <taxon>Eucarida</taxon>
        <taxon>Euphausiacea</taxon>
        <taxon>Euphausiidae</taxon>
        <taxon>Meganyctiphanes</taxon>
    </lineage>
</organism>
<dbReference type="Proteomes" id="UP001497623">
    <property type="component" value="Unassembled WGS sequence"/>
</dbReference>
<evidence type="ECO:0000313" key="2">
    <source>
        <dbReference type="Proteomes" id="UP001497623"/>
    </source>
</evidence>
<sequence>MTPDALSGVLTVTVRVKDFPLGVDFLAGTTGTTGLGFLLETNTATGLGTDTVFVEVDTLLVCDLVFFALPATDFFSDPLLIVTLPVASNLRSAGVKWEMVDECLSGVLILTVRDKSRSRVLLTTLVTGFILDENVREEDWVFVVTFFADEPPDLFIVTLPVASNL</sequence>